<dbReference type="InterPro" id="IPR008274">
    <property type="entry name" value="AldOxase/xan_DH_MoCoBD1"/>
</dbReference>
<dbReference type="Pfam" id="PF20256">
    <property type="entry name" value="MoCoBD_2"/>
    <property type="match status" value="2"/>
</dbReference>
<dbReference type="PANTHER" id="PTHR47495:SF2">
    <property type="entry name" value="ALDEHYDE DEHYDROGENASE"/>
    <property type="match status" value="1"/>
</dbReference>
<dbReference type="GO" id="GO:0016491">
    <property type="term" value="F:oxidoreductase activity"/>
    <property type="evidence" value="ECO:0007669"/>
    <property type="project" value="InterPro"/>
</dbReference>
<dbReference type="PROSITE" id="PS51318">
    <property type="entry name" value="TAT"/>
    <property type="match status" value="1"/>
</dbReference>
<dbReference type="Gene3D" id="3.90.1170.50">
    <property type="entry name" value="Aldehyde oxidase/xanthine dehydrogenase, a/b hammerhead"/>
    <property type="match status" value="1"/>
</dbReference>
<dbReference type="Gene3D" id="3.30.365.10">
    <property type="entry name" value="Aldehyde oxidase/xanthine dehydrogenase, molybdopterin binding domain"/>
    <property type="match status" value="3"/>
</dbReference>
<dbReference type="InterPro" id="IPR000674">
    <property type="entry name" value="Ald_Oxase/Xan_DH_a/b"/>
</dbReference>
<evidence type="ECO:0000256" key="1">
    <source>
        <dbReference type="SAM" id="MobiDB-lite"/>
    </source>
</evidence>
<dbReference type="InterPro" id="IPR006311">
    <property type="entry name" value="TAT_signal"/>
</dbReference>
<evidence type="ECO:0000259" key="2">
    <source>
        <dbReference type="SMART" id="SM01008"/>
    </source>
</evidence>
<dbReference type="Pfam" id="PF02738">
    <property type="entry name" value="MoCoBD_1"/>
    <property type="match status" value="1"/>
</dbReference>
<dbReference type="RefSeq" id="WP_089464146.1">
    <property type="nucleotide sequence ID" value="NZ_CM009577.1"/>
</dbReference>
<dbReference type="PANTHER" id="PTHR47495">
    <property type="entry name" value="ALDEHYDE DEHYDROGENASE"/>
    <property type="match status" value="1"/>
</dbReference>
<dbReference type="EMBL" id="PQVP01000003">
    <property type="protein sequence ID" value="POZ81078.1"/>
    <property type="molecule type" value="Genomic_DNA"/>
</dbReference>
<accession>A0A2S5DPQ0</accession>
<dbReference type="InterPro" id="IPR052516">
    <property type="entry name" value="N-heterocyclic_Hydroxylase"/>
</dbReference>
<comment type="caution">
    <text evidence="3">The sequence shown here is derived from an EMBL/GenBank/DDBJ whole genome shotgun (WGS) entry which is preliminary data.</text>
</comment>
<dbReference type="Proteomes" id="UP000238655">
    <property type="component" value="Chromosome 3"/>
</dbReference>
<dbReference type="AlphaFoldDB" id="A0A2S5DPQ0"/>
<dbReference type="SUPFAM" id="SSF56003">
    <property type="entry name" value="Molybdenum cofactor-binding domain"/>
    <property type="match status" value="2"/>
</dbReference>
<sequence length="832" mass="87195">MRIRTAGRPANTPAPAAASDASTVTGAGAPMLGRRDFLKLTMAASGCLALGITPTRAGAQAGMTLRTSPPQAFLIIAPDNTVTVAVNRTESGQGVSTALPMALADELDADWRNVRTVLAPAGEPYKDPVTGIQMTGGSTSINHSFTQYRELGASARAMLVAAAARRWNVDPATCRTAQGVVTSGSHTATYGELAADAMAMPVPPHVPLKSPDQFRIIGKPTPRVDSRAVLDGTLKYGMDWRLPDMMVAVVARPPRFGGQVASYNAAAARAVKGVVEVVEIPTDRGGTGVAVIANGYWPARLGRDALQVTWKDTGSTVTSAEQMQAYKQLAGTPGTVVRTADAGNAPPAATRIRQDYEFPYLAHAPMEPLSCTVDVGPPSCACGIKIWGGSSMQTTDRAAVAKALGVAPEKVQIFTMMSGGDYGRRSTPTSDYVVEAAHVSAAYLAAGHLGPVKTIWTREDDLRGGYYRPMVLHRVDIGVDGSGAVRDWQHVVVGQSVLKGSPLERTTIRKSGTDPDLTEGVANSPYGFPMQVSVHQPDVDVPVQSWRSGGNTHTAFVMETLVDELAHAARQDPVAYRMARLSGPEHTRHRQALALAVDKSGYGARTLPAGHAWGVAMHETAGTVVAYVTEVSIEAQQPRVHRVTAGVHAGRIVNPTGAEAQIQGGALFGLATTKPGFAIDVEHGAARNAGFADYSPVRMQEAAPVDVFFVPSDAHPTGLSEAGVPPIAPAVANGAFVLTGERMRALPFAPMLVASTAPVMPAAAAPVEDDPYADLPAGGCRLPHKAKTATLKPKVIQSQAGVGQGSSVPKFLRPKRKAGIPCLDDLKKPTTT</sequence>
<dbReference type="SMART" id="SM01008">
    <property type="entry name" value="Ald_Xan_dh_C"/>
    <property type="match status" value="1"/>
</dbReference>
<proteinExistence type="predicted"/>
<feature type="region of interest" description="Disordered" evidence="1">
    <location>
        <begin position="1"/>
        <end position="25"/>
    </location>
</feature>
<reference evidence="3 4" key="1">
    <citation type="submission" date="2018-01" db="EMBL/GenBank/DDBJ databases">
        <title>Successful Treatment of Persistent Burkholderia cepacia Bacteremia with Ceftazidime-Avibactam.</title>
        <authorList>
            <person name="Tamma P."/>
            <person name="Fan Y."/>
            <person name="Bergman Y."/>
            <person name="Sick-Samuels A."/>
            <person name="Hsu A."/>
            <person name="Timp W."/>
            <person name="Simner P."/>
        </authorList>
    </citation>
    <scope>NUCLEOTIDE SEQUENCE [LARGE SCALE GENOMIC DNA]</scope>
    <source>
        <strain evidence="3 4">170816</strain>
    </source>
</reference>
<dbReference type="InterPro" id="IPR037165">
    <property type="entry name" value="AldOxase/xan_DH_Mopterin-bd_sf"/>
</dbReference>
<dbReference type="InterPro" id="IPR046867">
    <property type="entry name" value="AldOxase/xan_DH_MoCoBD2"/>
</dbReference>
<gene>
    <name evidence="3" type="ORF">C3743_36180</name>
</gene>
<feature type="compositionally biased region" description="Low complexity" evidence="1">
    <location>
        <begin position="1"/>
        <end position="23"/>
    </location>
</feature>
<organism evidence="3 4">
    <name type="scientific">Burkholderia contaminans</name>
    <dbReference type="NCBI Taxonomy" id="488447"/>
    <lineage>
        <taxon>Bacteria</taxon>
        <taxon>Pseudomonadati</taxon>
        <taxon>Pseudomonadota</taxon>
        <taxon>Betaproteobacteria</taxon>
        <taxon>Burkholderiales</taxon>
        <taxon>Burkholderiaceae</taxon>
        <taxon>Burkholderia</taxon>
        <taxon>Burkholderia cepacia complex</taxon>
    </lineage>
</organism>
<protein>
    <submittedName>
        <fullName evidence="3">Xanthine dehydrogenase family protein molybdopterin-binding subunit</fullName>
    </submittedName>
</protein>
<evidence type="ECO:0000313" key="4">
    <source>
        <dbReference type="Proteomes" id="UP000238655"/>
    </source>
</evidence>
<evidence type="ECO:0000313" key="3">
    <source>
        <dbReference type="EMBL" id="POZ81078.1"/>
    </source>
</evidence>
<name>A0A2S5DPQ0_9BURK</name>
<feature type="domain" description="Aldehyde oxidase/xanthine dehydrogenase a/b hammerhead" evidence="2">
    <location>
        <begin position="231"/>
        <end position="314"/>
    </location>
</feature>